<dbReference type="EMBL" id="AUXZ01000067">
    <property type="protein sequence ID" value="KZN51580.1"/>
    <property type="molecule type" value="Genomic_DNA"/>
</dbReference>
<comment type="caution">
    <text evidence="1">The sequence shown here is derived from an EMBL/GenBank/DDBJ whole genome shotgun (WGS) entry which is preliminary data.</text>
</comment>
<gene>
    <name evidence="1" type="ORF">N476_12190</name>
</gene>
<dbReference type="Proteomes" id="UP000076503">
    <property type="component" value="Unassembled WGS sequence"/>
</dbReference>
<dbReference type="PATRIC" id="fig|1365251.3.peg.1639"/>
<accession>A0A167F384</accession>
<protein>
    <submittedName>
        <fullName evidence="1">Uncharacterized protein</fullName>
    </submittedName>
</protein>
<reference evidence="1 2" key="1">
    <citation type="submission" date="2013-07" db="EMBL/GenBank/DDBJ databases">
        <title>Comparative Genomic and Metabolomic Analysis of Twelve Strains of Pseudoalteromonas luteoviolacea.</title>
        <authorList>
            <person name="Vynne N.G."/>
            <person name="Mansson M."/>
            <person name="Gram L."/>
        </authorList>
    </citation>
    <scope>NUCLEOTIDE SEQUENCE [LARGE SCALE GENOMIC DNA]</scope>
    <source>
        <strain evidence="1 2">H33</strain>
    </source>
</reference>
<evidence type="ECO:0000313" key="2">
    <source>
        <dbReference type="Proteomes" id="UP000076503"/>
    </source>
</evidence>
<organism evidence="1 2">
    <name type="scientific">Pseudoalteromonas luteoviolacea H33</name>
    <dbReference type="NCBI Taxonomy" id="1365251"/>
    <lineage>
        <taxon>Bacteria</taxon>
        <taxon>Pseudomonadati</taxon>
        <taxon>Pseudomonadota</taxon>
        <taxon>Gammaproteobacteria</taxon>
        <taxon>Alteromonadales</taxon>
        <taxon>Pseudoalteromonadaceae</taxon>
        <taxon>Pseudoalteromonas</taxon>
    </lineage>
</organism>
<dbReference type="AlphaFoldDB" id="A0A167F384"/>
<dbReference type="RefSeq" id="WP_063361229.1">
    <property type="nucleotide sequence ID" value="NZ_AUXZ01000067.1"/>
</dbReference>
<dbReference type="OrthoDB" id="6307082at2"/>
<proteinExistence type="predicted"/>
<name>A0A167F384_9GAMM</name>
<evidence type="ECO:0000313" key="1">
    <source>
        <dbReference type="EMBL" id="KZN51580.1"/>
    </source>
</evidence>
<sequence length="66" mass="7298">MKLQLKKKHIKDLNAKNLDAQQTKQIGAGRGATFNSRIDCNSYYVCDTHPAICQSIGLCPSIDMCV</sequence>